<proteinExistence type="predicted"/>
<dbReference type="AlphaFoldDB" id="A0A744GJ14"/>
<comment type="caution">
    <text evidence="1">The sequence shown here is derived from an EMBL/GenBank/DDBJ whole genome shotgun (WGS) entry which is preliminary data.</text>
</comment>
<evidence type="ECO:0000313" key="1">
    <source>
        <dbReference type="EMBL" id="HAF2578364.1"/>
    </source>
</evidence>
<accession>A0A744GJ14</accession>
<dbReference type="EMBL" id="DAAURC010000002">
    <property type="protein sequence ID" value="HAF2578364.1"/>
    <property type="molecule type" value="Genomic_DNA"/>
</dbReference>
<protein>
    <submittedName>
        <fullName evidence="1">Lytic transglycosylase domain-containing protein</fullName>
    </submittedName>
</protein>
<reference evidence="1" key="1">
    <citation type="journal article" date="2018" name="Genome Biol.">
        <title>SKESA: strategic k-mer extension for scrupulous assemblies.</title>
        <authorList>
            <person name="Souvorov A."/>
            <person name="Agarwala R."/>
            <person name="Lipman D.J."/>
        </authorList>
    </citation>
    <scope>NUCLEOTIDE SEQUENCE</scope>
    <source>
        <strain evidence="1">MA.CK_00/00004022</strain>
        <strain evidence="2">MA.CK_00/00004026</strain>
    </source>
</reference>
<organism evidence="1">
    <name type="scientific">Salmonella enterica</name>
    <name type="common">Salmonella choleraesuis</name>
    <dbReference type="NCBI Taxonomy" id="28901"/>
    <lineage>
        <taxon>Bacteria</taxon>
        <taxon>Pseudomonadati</taxon>
        <taxon>Pseudomonadota</taxon>
        <taxon>Gammaproteobacteria</taxon>
        <taxon>Enterobacterales</taxon>
        <taxon>Enterobacteriaceae</taxon>
        <taxon>Salmonella</taxon>
    </lineage>
</organism>
<evidence type="ECO:0000313" key="2">
    <source>
        <dbReference type="EMBL" id="HAF4904492.1"/>
    </source>
</evidence>
<dbReference type="InterPro" id="IPR023346">
    <property type="entry name" value="Lysozyme-like_dom_sf"/>
</dbReference>
<name>A0A744GJ14_SALER</name>
<gene>
    <name evidence="1" type="ORF">G8N90_001040</name>
    <name evidence="2" type="ORF">G8N96_000414</name>
</gene>
<reference evidence="1" key="2">
    <citation type="submission" date="2020-02" db="EMBL/GenBank/DDBJ databases">
        <authorList>
            <consortium name="NCBI Pathogen Detection Project"/>
        </authorList>
    </citation>
    <scope>NUCLEOTIDE SEQUENCE</scope>
    <source>
        <strain evidence="1">MA.CK_00/00004022</strain>
        <strain evidence="2">MA.CK_00/00004026</strain>
    </source>
</reference>
<dbReference type="SUPFAM" id="SSF53955">
    <property type="entry name" value="Lysozyme-like"/>
    <property type="match status" value="1"/>
</dbReference>
<sequence>MANSSVLNTSRQILPVLILLAGLIGSTVTAAGEGPGLQTIPPGYHLVASEIGVPAEALYSVSLAETSRKLPHGERPWPWTLNVAGKGYRYNTRQEAYDALLSFMRRYPLKRIDVGIAQVNLGWNGAYFSSYYEALEPYTNLRVAARILKSCYDSNPGSWMQAAGCYHHPAGGKPARTYKAIVKRKLATLDLSTPELQLARIPSPQRHLLPQNRELQWVEPRESRQ</sequence>
<dbReference type="EMBL" id="DAAVIG010000001">
    <property type="protein sequence ID" value="HAF4904492.1"/>
    <property type="molecule type" value="Genomic_DNA"/>
</dbReference>